<dbReference type="Proteomes" id="UP000574276">
    <property type="component" value="Unassembled WGS sequence"/>
</dbReference>
<protein>
    <submittedName>
        <fullName evidence="4">SDR family oxidoreductase</fullName>
    </submittedName>
</protein>
<evidence type="ECO:0000256" key="1">
    <source>
        <dbReference type="ARBA" id="ARBA00006484"/>
    </source>
</evidence>
<gene>
    <name evidence="4" type="ORF">H0486_11190</name>
</gene>
<dbReference type="RefSeq" id="WP_228353099.1">
    <property type="nucleotide sequence ID" value="NZ_JACEGA010000001.1"/>
</dbReference>
<dbReference type="PRINTS" id="PR00080">
    <property type="entry name" value="SDRFAMILY"/>
</dbReference>
<dbReference type="AlphaFoldDB" id="A0A839K0J1"/>
<comment type="similarity">
    <text evidence="1 3">Belongs to the short-chain dehydrogenases/reductases (SDR) family.</text>
</comment>
<dbReference type="InterPro" id="IPR051911">
    <property type="entry name" value="SDR_oxidoreductase"/>
</dbReference>
<dbReference type="SUPFAM" id="SSF51735">
    <property type="entry name" value="NAD(P)-binding Rossmann-fold domains"/>
    <property type="match status" value="1"/>
</dbReference>
<sequence length="273" mass="30722">MNNKVVLITGCSSGVGRQLSMLLAEKGYRVIATARDITNLDGLQVDMKLILDVTDQESINKAMREIITRYGRIDILINNAGYSIRSAIEEIDLEDLSDMFDVNVFGLIRMIQVVSPYMRRQNSGRIINIGSVSGKLTGYVNGGYSASKHAVEAISDAARLELQSFGIQVTVLEPGAMDTDFFKTLSKNSDQKMKNEMSPYSSFYQSDLNFRKNQGRADVRKASKDICKILEKKRLKARYKIALPLIYTVLIMLPDRVRENILVSIHRKNQSIK</sequence>
<dbReference type="PRINTS" id="PR00081">
    <property type="entry name" value="GDHRDH"/>
</dbReference>
<name>A0A839K0J1_9FIRM</name>
<reference evidence="4 5" key="1">
    <citation type="submission" date="2020-07" db="EMBL/GenBank/DDBJ databases">
        <title>Characterization and genome sequencing of isolate MD1, a novel member within the family Lachnospiraceae.</title>
        <authorList>
            <person name="Rettenmaier R."/>
            <person name="Di Bello L."/>
            <person name="Zinser C."/>
            <person name="Scheitz K."/>
            <person name="Liebl W."/>
            <person name="Zverlov V."/>
        </authorList>
    </citation>
    <scope>NUCLEOTIDE SEQUENCE [LARGE SCALE GENOMIC DNA]</scope>
    <source>
        <strain evidence="4 5">MD1</strain>
    </source>
</reference>
<accession>A0A839K0J1</accession>
<proteinExistence type="inferred from homology"/>
<evidence type="ECO:0000313" key="5">
    <source>
        <dbReference type="Proteomes" id="UP000574276"/>
    </source>
</evidence>
<dbReference type="InterPro" id="IPR036291">
    <property type="entry name" value="NAD(P)-bd_dom_sf"/>
</dbReference>
<dbReference type="Gene3D" id="3.40.50.720">
    <property type="entry name" value="NAD(P)-binding Rossmann-like Domain"/>
    <property type="match status" value="1"/>
</dbReference>
<dbReference type="EMBL" id="JACEGA010000001">
    <property type="protein sequence ID" value="MBB2183443.1"/>
    <property type="molecule type" value="Genomic_DNA"/>
</dbReference>
<evidence type="ECO:0000256" key="3">
    <source>
        <dbReference type="RuleBase" id="RU000363"/>
    </source>
</evidence>
<evidence type="ECO:0000313" key="4">
    <source>
        <dbReference type="EMBL" id="MBB2183443.1"/>
    </source>
</evidence>
<evidence type="ECO:0000256" key="2">
    <source>
        <dbReference type="ARBA" id="ARBA00023002"/>
    </source>
</evidence>
<dbReference type="GO" id="GO:0016491">
    <property type="term" value="F:oxidoreductase activity"/>
    <property type="evidence" value="ECO:0007669"/>
    <property type="project" value="UniProtKB-KW"/>
</dbReference>
<dbReference type="Pfam" id="PF00106">
    <property type="entry name" value="adh_short"/>
    <property type="match status" value="1"/>
</dbReference>
<dbReference type="PROSITE" id="PS00061">
    <property type="entry name" value="ADH_SHORT"/>
    <property type="match status" value="1"/>
</dbReference>
<comment type="caution">
    <text evidence="4">The sequence shown here is derived from an EMBL/GenBank/DDBJ whole genome shotgun (WGS) entry which is preliminary data.</text>
</comment>
<dbReference type="InterPro" id="IPR020904">
    <property type="entry name" value="Sc_DH/Rdtase_CS"/>
</dbReference>
<dbReference type="PANTHER" id="PTHR43976">
    <property type="entry name" value="SHORT CHAIN DEHYDROGENASE"/>
    <property type="match status" value="1"/>
</dbReference>
<keyword evidence="5" id="KW-1185">Reference proteome</keyword>
<organism evidence="4 5">
    <name type="scientific">Variimorphobacter saccharofermentans</name>
    <dbReference type="NCBI Taxonomy" id="2755051"/>
    <lineage>
        <taxon>Bacteria</taxon>
        <taxon>Bacillati</taxon>
        <taxon>Bacillota</taxon>
        <taxon>Clostridia</taxon>
        <taxon>Lachnospirales</taxon>
        <taxon>Lachnospiraceae</taxon>
        <taxon>Variimorphobacter</taxon>
    </lineage>
</organism>
<dbReference type="InterPro" id="IPR002347">
    <property type="entry name" value="SDR_fam"/>
</dbReference>
<dbReference type="PANTHER" id="PTHR43976:SF16">
    <property type="entry name" value="SHORT-CHAIN DEHYDROGENASE_REDUCTASE FAMILY PROTEIN"/>
    <property type="match status" value="1"/>
</dbReference>
<keyword evidence="2" id="KW-0560">Oxidoreductase</keyword>
<dbReference type="CDD" id="cd05374">
    <property type="entry name" value="17beta-HSD-like_SDR_c"/>
    <property type="match status" value="1"/>
</dbReference>